<accession>A0A517LDL6</accession>
<evidence type="ECO:0000313" key="4">
    <source>
        <dbReference type="EMBL" id="QDS73727.1"/>
    </source>
</evidence>
<dbReference type="PANTHER" id="PTHR33365:SF4">
    <property type="entry name" value="CYCLOCHLOROTINE BIOSYNTHESIS PROTEIN O"/>
    <property type="match status" value="1"/>
</dbReference>
<dbReference type="Pfam" id="PF11807">
    <property type="entry name" value="UstYa"/>
    <property type="match status" value="1"/>
</dbReference>
<protein>
    <recommendedName>
        <fullName evidence="6">Tat pathway signal sequence</fullName>
    </recommendedName>
</protein>
<comment type="pathway">
    <text evidence="1">Mycotoxin biosynthesis.</text>
</comment>
<dbReference type="GO" id="GO:0043386">
    <property type="term" value="P:mycotoxin biosynthetic process"/>
    <property type="evidence" value="ECO:0007669"/>
    <property type="project" value="InterPro"/>
</dbReference>
<dbReference type="InterPro" id="IPR021765">
    <property type="entry name" value="UstYa-like"/>
</dbReference>
<organism evidence="4 5">
    <name type="scientific">Venturia effusa</name>
    <dbReference type="NCBI Taxonomy" id="50376"/>
    <lineage>
        <taxon>Eukaryota</taxon>
        <taxon>Fungi</taxon>
        <taxon>Dikarya</taxon>
        <taxon>Ascomycota</taxon>
        <taxon>Pezizomycotina</taxon>
        <taxon>Dothideomycetes</taxon>
        <taxon>Pleosporomycetidae</taxon>
        <taxon>Venturiales</taxon>
        <taxon>Venturiaceae</taxon>
        <taxon>Venturia</taxon>
    </lineage>
</organism>
<evidence type="ECO:0008006" key="6">
    <source>
        <dbReference type="Google" id="ProtNLM"/>
    </source>
</evidence>
<evidence type="ECO:0000313" key="5">
    <source>
        <dbReference type="Proteomes" id="UP000316270"/>
    </source>
</evidence>
<dbReference type="AlphaFoldDB" id="A0A517LDL6"/>
<comment type="similarity">
    <text evidence="2">Belongs to the ustYa family.</text>
</comment>
<dbReference type="Proteomes" id="UP000316270">
    <property type="component" value="Chromosome 10"/>
</dbReference>
<dbReference type="STRING" id="50376.A0A517LDL6"/>
<name>A0A517LDL6_9PEZI</name>
<evidence type="ECO:0000256" key="3">
    <source>
        <dbReference type="SAM" id="MobiDB-lite"/>
    </source>
</evidence>
<keyword evidence="5" id="KW-1185">Reference proteome</keyword>
<evidence type="ECO:0000256" key="2">
    <source>
        <dbReference type="ARBA" id="ARBA00035112"/>
    </source>
</evidence>
<dbReference type="EMBL" id="CP042194">
    <property type="protein sequence ID" value="QDS73727.1"/>
    <property type="molecule type" value="Genomic_DNA"/>
</dbReference>
<dbReference type="PANTHER" id="PTHR33365">
    <property type="entry name" value="YALI0B05434P"/>
    <property type="match status" value="1"/>
</dbReference>
<dbReference type="OrthoDB" id="3687641at2759"/>
<feature type="compositionally biased region" description="Basic and acidic residues" evidence="3">
    <location>
        <begin position="1"/>
        <end position="14"/>
    </location>
</feature>
<feature type="region of interest" description="Disordered" evidence="3">
    <location>
        <begin position="1"/>
        <end position="25"/>
    </location>
</feature>
<sequence length="279" mass="32489">MDKDRSPGYCKLDDEERDSFDDETPTRFPVTDGGTGYTITGGLEASRRRTAKLLDILVFIGEATLLRAVSFALGWRLHSFDERSGLDTAWNKLRQSIRFETRTFDPHFRGEPSPYMGRPTPEVDRLWYDLAKYHEVRNFGVDHGTLEKLNLTKGAVQFPGTGTYQVGIEAYHQLHCLNYIRMYTYQDHYGASDYDMIAESPDERQTHKDHCVEILRQRLMCNPDLNVYTYHWGSKYDVPFAHLFTSHRCVNWDAFHDWSDMEKVRLPGLKKPDDAEVFE</sequence>
<proteinExistence type="inferred from homology"/>
<reference evidence="4 5" key="1">
    <citation type="submission" date="2019-07" db="EMBL/GenBank/DDBJ databases">
        <title>Finished genome of Venturia effusa.</title>
        <authorList>
            <person name="Young C.A."/>
            <person name="Cox M.P."/>
            <person name="Ganley A.R.D."/>
            <person name="David W.J."/>
        </authorList>
    </citation>
    <scope>NUCLEOTIDE SEQUENCE [LARGE SCALE GENOMIC DNA]</scope>
    <source>
        <strain evidence="5">albino</strain>
    </source>
</reference>
<gene>
    <name evidence="4" type="ORF">FKW77_003900</name>
</gene>
<evidence type="ECO:0000256" key="1">
    <source>
        <dbReference type="ARBA" id="ARBA00004685"/>
    </source>
</evidence>